<dbReference type="InterPro" id="IPR001351">
    <property type="entry name" value="Ribosomal_uS3_C"/>
</dbReference>
<dbReference type="PANTHER" id="PTHR35928">
    <property type="entry name" value="RIBOSOMAL PROTEIN S3, MITOCHONDRIAL"/>
    <property type="match status" value="1"/>
</dbReference>
<name>A0A9Q0JSW1_9MAGN</name>
<comment type="similarity">
    <text evidence="2">Belongs to the universal ribosomal protein uL2 family.</text>
</comment>
<accession>A0A9Q0JSW1</accession>
<evidence type="ECO:0000259" key="10">
    <source>
        <dbReference type="SMART" id="SM01382"/>
    </source>
</evidence>
<evidence type="ECO:0000313" key="11">
    <source>
        <dbReference type="EMBL" id="KAJ4938755.1"/>
    </source>
</evidence>
<evidence type="ECO:0000256" key="1">
    <source>
        <dbReference type="ARBA" id="ARBA00004173"/>
    </source>
</evidence>
<keyword evidence="6" id="KW-0496">Mitochondrion</keyword>
<dbReference type="InterPro" id="IPR022669">
    <property type="entry name" value="Ribosomal_uL2_C"/>
</dbReference>
<dbReference type="InterPro" id="IPR016180">
    <property type="entry name" value="Ribosomal_uL16_dom"/>
</dbReference>
<dbReference type="Gene3D" id="2.30.30.30">
    <property type="match status" value="1"/>
</dbReference>
<dbReference type="FunFam" id="3.90.1170.10:FF:000007">
    <property type="entry name" value="Ribosomal protein L16"/>
    <property type="match status" value="1"/>
</dbReference>
<dbReference type="PROSITE" id="PS00701">
    <property type="entry name" value="RIBOSOMAL_L16_2"/>
    <property type="match status" value="1"/>
</dbReference>
<dbReference type="Pfam" id="PF00189">
    <property type="entry name" value="Ribosomal_S3_C"/>
    <property type="match status" value="1"/>
</dbReference>
<keyword evidence="5" id="KW-0689">Ribosomal protein</keyword>
<dbReference type="GO" id="GO:0003735">
    <property type="term" value="F:structural constituent of ribosome"/>
    <property type="evidence" value="ECO:0007669"/>
    <property type="project" value="InterPro"/>
</dbReference>
<dbReference type="Gene3D" id="3.90.1170.10">
    <property type="entry name" value="Ribosomal protein L10e/L16"/>
    <property type="match status" value="1"/>
</dbReference>
<evidence type="ECO:0000256" key="3">
    <source>
        <dbReference type="ARBA" id="ARBA00008931"/>
    </source>
</evidence>
<comment type="similarity">
    <text evidence="4">Belongs to the universal ribosomal protein uS3 family.</text>
</comment>
<dbReference type="Proteomes" id="UP001141806">
    <property type="component" value="Unassembled WGS sequence"/>
</dbReference>
<sequence>MVMNCDWSKPSTSGFLRPAQNAHTYQDLVHTANKGRVEGGRTWVHDIECNPGQGAKLALAAGTSAKIMKEPAPQCLMRLPSGVEKVIAPPPPLLFFFFFPPPPPRPPRNKIDRTGRAAAPPPLFGGRVKNPLAAPHGGGEGRTKRAKTTISLFPFFGATFFVPRDGLGLSKNLYFEDAREQLLGQLRIKCWNLMGKEKVMELIEKFIDLGGIGELIKGIEMMIEIILRNRRIPYGYNSYLNEVKKNAIFVSVKIKSVYQSASPIAQDISFQPRNKTRSFRSIFSQIVKDIPLVMPKGVEGIRICCSGRSEGAEIARTECGKYGKTSRNVFNQKIDYAPVSKCGSHIVKKIRDVLYPKRTKYSKYRKGRCSRGREPDGTQLGFGRYGTKSCRAGRLSYRAIEAARRATIGQFHRAMSGQSRRNGKIWVRVLANLPITGKPTEVRMGRGKGNPMGWIARVSTGQIPFEMDGVSLSNARQAATLTAHKPCSSTKFVQWS</sequence>
<dbReference type="CDD" id="cd01433">
    <property type="entry name" value="Ribosomal_L16_L10e"/>
    <property type="match status" value="1"/>
</dbReference>
<dbReference type="PROSITE" id="PS00586">
    <property type="entry name" value="RIBOSOMAL_L16_1"/>
    <property type="match status" value="1"/>
</dbReference>
<dbReference type="InterPro" id="IPR036419">
    <property type="entry name" value="Ribosomal_S3_C_sf"/>
</dbReference>
<dbReference type="InterPro" id="IPR047873">
    <property type="entry name" value="Ribosomal_uL16"/>
</dbReference>
<evidence type="ECO:0000256" key="7">
    <source>
        <dbReference type="ARBA" id="ARBA00023274"/>
    </source>
</evidence>
<evidence type="ECO:0000256" key="4">
    <source>
        <dbReference type="ARBA" id="ARBA00010761"/>
    </source>
</evidence>
<dbReference type="PRINTS" id="PR00060">
    <property type="entry name" value="RIBOSOMALL16"/>
</dbReference>
<keyword evidence="7" id="KW-0687">Ribonucleoprotein</keyword>
<dbReference type="GO" id="GO:0006412">
    <property type="term" value="P:translation"/>
    <property type="evidence" value="ECO:0007669"/>
    <property type="project" value="InterPro"/>
</dbReference>
<dbReference type="InterPro" id="IPR008991">
    <property type="entry name" value="Translation_prot_SH3-like_sf"/>
</dbReference>
<dbReference type="OrthoDB" id="1850746at2759"/>
<evidence type="ECO:0000313" key="12">
    <source>
        <dbReference type="Proteomes" id="UP001141806"/>
    </source>
</evidence>
<dbReference type="InterPro" id="IPR044954">
    <property type="entry name" value="Ribosomal_uS3m_plant"/>
</dbReference>
<dbReference type="GO" id="GO:0005739">
    <property type="term" value="C:mitochondrion"/>
    <property type="evidence" value="ECO:0007669"/>
    <property type="project" value="UniProtKB-SubCell"/>
</dbReference>
<dbReference type="SUPFAM" id="SSF54686">
    <property type="entry name" value="Ribosomal protein L16p/L10e"/>
    <property type="match status" value="1"/>
</dbReference>
<evidence type="ECO:0000256" key="5">
    <source>
        <dbReference type="ARBA" id="ARBA00022980"/>
    </source>
</evidence>
<dbReference type="Pfam" id="PF00252">
    <property type="entry name" value="Ribosomal_L16"/>
    <property type="match status" value="1"/>
</dbReference>
<proteinExistence type="inferred from homology"/>
<dbReference type="EMBL" id="JAMYWD010002058">
    <property type="protein sequence ID" value="KAJ4938755.1"/>
    <property type="molecule type" value="Genomic_DNA"/>
</dbReference>
<reference evidence="11" key="1">
    <citation type="journal article" date="2023" name="Plant J.">
        <title>The genome of the king protea, Protea cynaroides.</title>
        <authorList>
            <person name="Chang J."/>
            <person name="Duong T.A."/>
            <person name="Schoeman C."/>
            <person name="Ma X."/>
            <person name="Roodt D."/>
            <person name="Barker N."/>
            <person name="Li Z."/>
            <person name="Van de Peer Y."/>
            <person name="Mizrachi E."/>
        </authorList>
    </citation>
    <scope>NUCLEOTIDE SEQUENCE</scope>
    <source>
        <tissue evidence="11">Young leaves</tissue>
    </source>
</reference>
<organism evidence="11 12">
    <name type="scientific">Protea cynaroides</name>
    <dbReference type="NCBI Taxonomy" id="273540"/>
    <lineage>
        <taxon>Eukaryota</taxon>
        <taxon>Viridiplantae</taxon>
        <taxon>Streptophyta</taxon>
        <taxon>Embryophyta</taxon>
        <taxon>Tracheophyta</taxon>
        <taxon>Spermatophyta</taxon>
        <taxon>Magnoliopsida</taxon>
        <taxon>Proteales</taxon>
        <taxon>Proteaceae</taxon>
        <taxon>Protea</taxon>
    </lineage>
</organism>
<keyword evidence="12" id="KW-1185">Reference proteome</keyword>
<dbReference type="InterPro" id="IPR020798">
    <property type="entry name" value="Ribosomal_uL16_CS"/>
</dbReference>
<dbReference type="SMART" id="SM01382">
    <property type="entry name" value="Ribosomal_L2_C"/>
    <property type="match status" value="1"/>
</dbReference>
<gene>
    <name evidence="11" type="ORF">NE237_026770</name>
</gene>
<comment type="subcellular location">
    <subcellularLocation>
        <location evidence="1">Mitochondrion</location>
    </subcellularLocation>
</comment>
<dbReference type="Gene3D" id="3.30.1140.32">
    <property type="entry name" value="Ribosomal protein S3, C-terminal domain"/>
    <property type="match status" value="1"/>
</dbReference>
<evidence type="ECO:0000256" key="6">
    <source>
        <dbReference type="ARBA" id="ARBA00023128"/>
    </source>
</evidence>
<protein>
    <recommendedName>
        <fullName evidence="8">Large ribosomal subunit protein uL16m</fullName>
    </recommendedName>
    <alternativeName>
        <fullName evidence="9">60S ribosomal protein L16, mitochondrial</fullName>
    </alternativeName>
</protein>
<dbReference type="GO" id="GO:1990904">
    <property type="term" value="C:ribonucleoprotein complex"/>
    <property type="evidence" value="ECO:0007669"/>
    <property type="project" value="UniProtKB-KW"/>
</dbReference>
<dbReference type="GO" id="GO:0005840">
    <property type="term" value="C:ribosome"/>
    <property type="evidence" value="ECO:0007669"/>
    <property type="project" value="UniProtKB-KW"/>
</dbReference>
<comment type="caution">
    <text evidence="11">The sequence shown here is derived from an EMBL/GenBank/DDBJ whole genome shotgun (WGS) entry which is preliminary data.</text>
</comment>
<comment type="similarity">
    <text evidence="3">Belongs to the universal ribosomal protein uL16 family.</text>
</comment>
<evidence type="ECO:0000256" key="8">
    <source>
        <dbReference type="ARBA" id="ARBA00035302"/>
    </source>
</evidence>
<dbReference type="PANTHER" id="PTHR35928:SF2">
    <property type="entry name" value="SMALL RIBOSOMAL SUBUNIT PROTEIN US3M"/>
    <property type="match status" value="1"/>
</dbReference>
<dbReference type="AlphaFoldDB" id="A0A9Q0JSW1"/>
<dbReference type="InterPro" id="IPR036920">
    <property type="entry name" value="Ribosomal_uL16_sf"/>
</dbReference>
<dbReference type="SUPFAM" id="SSF50104">
    <property type="entry name" value="Translation proteins SH3-like domain"/>
    <property type="match status" value="1"/>
</dbReference>
<dbReference type="NCBIfam" id="TIGR01164">
    <property type="entry name" value="rplP_bact"/>
    <property type="match status" value="1"/>
</dbReference>
<dbReference type="InterPro" id="IPR000114">
    <property type="entry name" value="Ribosomal_uL16_bact-type"/>
</dbReference>
<dbReference type="GO" id="GO:0019843">
    <property type="term" value="F:rRNA binding"/>
    <property type="evidence" value="ECO:0007669"/>
    <property type="project" value="InterPro"/>
</dbReference>
<evidence type="ECO:0000256" key="2">
    <source>
        <dbReference type="ARBA" id="ARBA00005636"/>
    </source>
</evidence>
<dbReference type="InterPro" id="IPR014722">
    <property type="entry name" value="Rib_uL2_dom2"/>
</dbReference>
<evidence type="ECO:0000256" key="9">
    <source>
        <dbReference type="ARBA" id="ARBA00042582"/>
    </source>
</evidence>
<dbReference type="SUPFAM" id="SSF54821">
    <property type="entry name" value="Ribosomal protein S3 C-terminal domain"/>
    <property type="match status" value="1"/>
</dbReference>
<feature type="domain" description="Large ribosomal subunit protein uL2 C-terminal" evidence="10">
    <location>
        <begin position="42"/>
        <end position="154"/>
    </location>
</feature>